<dbReference type="EMBL" id="BMAV01024882">
    <property type="protein sequence ID" value="GFS36881.1"/>
    <property type="molecule type" value="Genomic_DNA"/>
</dbReference>
<organism evidence="1 2">
    <name type="scientific">Trichonephila inaurata madagascariensis</name>
    <dbReference type="NCBI Taxonomy" id="2747483"/>
    <lineage>
        <taxon>Eukaryota</taxon>
        <taxon>Metazoa</taxon>
        <taxon>Ecdysozoa</taxon>
        <taxon>Arthropoda</taxon>
        <taxon>Chelicerata</taxon>
        <taxon>Arachnida</taxon>
        <taxon>Araneae</taxon>
        <taxon>Araneomorphae</taxon>
        <taxon>Entelegynae</taxon>
        <taxon>Araneoidea</taxon>
        <taxon>Nephilidae</taxon>
        <taxon>Trichonephila</taxon>
        <taxon>Trichonephila inaurata</taxon>
    </lineage>
</organism>
<name>A0A8X6I9M7_9ARAC</name>
<sequence length="94" mass="10344">MSTSIVTHKNEINVSEFLVVQESIPFSRSTVIPFSIDICSYHQTSAANLGARRCKGRQMQTTTFLTNRSVFHNTLGTVTFETSALKAALSSQDS</sequence>
<comment type="caution">
    <text evidence="1">The sequence shown here is derived from an EMBL/GenBank/DDBJ whole genome shotgun (WGS) entry which is preliminary data.</text>
</comment>
<protein>
    <submittedName>
        <fullName evidence="1">Uncharacterized protein</fullName>
    </submittedName>
</protein>
<accession>A0A8X6I9M7</accession>
<gene>
    <name evidence="1" type="ORF">TNIN_234771</name>
</gene>
<evidence type="ECO:0000313" key="1">
    <source>
        <dbReference type="EMBL" id="GFS36881.1"/>
    </source>
</evidence>
<keyword evidence="2" id="KW-1185">Reference proteome</keyword>
<proteinExistence type="predicted"/>
<dbReference type="Proteomes" id="UP000886998">
    <property type="component" value="Unassembled WGS sequence"/>
</dbReference>
<dbReference type="AlphaFoldDB" id="A0A8X6I9M7"/>
<evidence type="ECO:0000313" key="2">
    <source>
        <dbReference type="Proteomes" id="UP000886998"/>
    </source>
</evidence>
<reference evidence="1" key="1">
    <citation type="submission" date="2020-08" db="EMBL/GenBank/DDBJ databases">
        <title>Multicomponent nature underlies the extraordinary mechanical properties of spider dragline silk.</title>
        <authorList>
            <person name="Kono N."/>
            <person name="Nakamura H."/>
            <person name="Mori M."/>
            <person name="Yoshida Y."/>
            <person name="Ohtoshi R."/>
            <person name="Malay A.D."/>
            <person name="Moran D.A.P."/>
            <person name="Tomita M."/>
            <person name="Numata K."/>
            <person name="Arakawa K."/>
        </authorList>
    </citation>
    <scope>NUCLEOTIDE SEQUENCE</scope>
</reference>